<keyword evidence="1" id="KW-0378">Hydrolase</keyword>
<reference evidence="3" key="1">
    <citation type="journal article" date="2021" name="PeerJ">
        <title>Extensive microbial diversity within the chicken gut microbiome revealed by metagenomics and culture.</title>
        <authorList>
            <person name="Gilroy R."/>
            <person name="Ravi A."/>
            <person name="Getino M."/>
            <person name="Pursley I."/>
            <person name="Horton D.L."/>
            <person name="Alikhan N.F."/>
            <person name="Baker D."/>
            <person name="Gharbi K."/>
            <person name="Hall N."/>
            <person name="Watson M."/>
            <person name="Adriaenssens E.M."/>
            <person name="Foster-Nyarko E."/>
            <person name="Jarju S."/>
            <person name="Secka A."/>
            <person name="Antonio M."/>
            <person name="Oren A."/>
            <person name="Chaudhuri R.R."/>
            <person name="La Ragione R."/>
            <person name="Hildebrand F."/>
            <person name="Pallen M.J."/>
        </authorList>
    </citation>
    <scope>NUCLEOTIDE SEQUENCE</scope>
    <source>
        <strain evidence="3">ChiGjej4B4-7305</strain>
    </source>
</reference>
<name>A0A9D2EDQ5_9MICO</name>
<evidence type="ECO:0000313" key="3">
    <source>
        <dbReference type="EMBL" id="HIZ35461.1"/>
    </source>
</evidence>
<evidence type="ECO:0000256" key="1">
    <source>
        <dbReference type="ARBA" id="ARBA00022801"/>
    </source>
</evidence>
<dbReference type="GO" id="GO:0016787">
    <property type="term" value="F:hydrolase activity"/>
    <property type="evidence" value="ECO:0007669"/>
    <property type="project" value="UniProtKB-KW"/>
</dbReference>
<feature type="non-terminal residue" evidence="3">
    <location>
        <position position="1"/>
    </location>
</feature>
<dbReference type="Proteomes" id="UP000824037">
    <property type="component" value="Unassembled WGS sequence"/>
</dbReference>
<gene>
    <name evidence="3" type="ORF">H9815_06760</name>
</gene>
<feature type="domain" description="Phosphohydrolase-associated" evidence="2">
    <location>
        <begin position="4"/>
        <end position="34"/>
    </location>
</feature>
<accession>A0A9D2EDQ5</accession>
<comment type="caution">
    <text evidence="3">The sequence shown here is derived from an EMBL/GenBank/DDBJ whole genome shotgun (WGS) entry which is preliminary data.</text>
</comment>
<organism evidence="3 4">
    <name type="scientific">Candidatus Ruania gallistercoris</name>
    <dbReference type="NCBI Taxonomy" id="2838746"/>
    <lineage>
        <taxon>Bacteria</taxon>
        <taxon>Bacillati</taxon>
        <taxon>Actinomycetota</taxon>
        <taxon>Actinomycetes</taxon>
        <taxon>Micrococcales</taxon>
        <taxon>Ruaniaceae</taxon>
        <taxon>Ruania</taxon>
    </lineage>
</organism>
<dbReference type="InterPro" id="IPR026875">
    <property type="entry name" value="PHydrolase_assoc_dom"/>
</dbReference>
<proteinExistence type="predicted"/>
<dbReference type="Pfam" id="PF13286">
    <property type="entry name" value="HD_assoc"/>
    <property type="match status" value="1"/>
</dbReference>
<protein>
    <recommendedName>
        <fullName evidence="2">Phosphohydrolase-associated domain-containing protein</fullName>
    </recommendedName>
</protein>
<sequence length="44" mass="4773">EDFGQASDDDIRLRVVVDQVASLTDLSALEWHARMCGPDVGTAL</sequence>
<evidence type="ECO:0000313" key="4">
    <source>
        <dbReference type="Proteomes" id="UP000824037"/>
    </source>
</evidence>
<reference evidence="3" key="2">
    <citation type="submission" date="2021-04" db="EMBL/GenBank/DDBJ databases">
        <authorList>
            <person name="Gilroy R."/>
        </authorList>
    </citation>
    <scope>NUCLEOTIDE SEQUENCE</scope>
    <source>
        <strain evidence="3">ChiGjej4B4-7305</strain>
    </source>
</reference>
<evidence type="ECO:0000259" key="2">
    <source>
        <dbReference type="Pfam" id="PF13286"/>
    </source>
</evidence>
<dbReference type="EMBL" id="DXBY01000112">
    <property type="protein sequence ID" value="HIZ35461.1"/>
    <property type="molecule type" value="Genomic_DNA"/>
</dbReference>
<dbReference type="AlphaFoldDB" id="A0A9D2EDQ5"/>